<keyword evidence="6" id="KW-0238">DNA-binding</keyword>
<feature type="compositionally biased region" description="Polar residues" evidence="8">
    <location>
        <begin position="317"/>
        <end position="327"/>
    </location>
</feature>
<dbReference type="EMBL" id="JBJKTR010000009">
    <property type="protein sequence ID" value="KAL3358869.1"/>
    <property type="molecule type" value="Genomic_DNA"/>
</dbReference>
<feature type="compositionally biased region" description="Basic and acidic residues" evidence="8">
    <location>
        <begin position="364"/>
        <end position="373"/>
    </location>
</feature>
<keyword evidence="5" id="KW-0190">Covalent protein-DNA linkage</keyword>
<comment type="caution">
    <text evidence="9">The sequence shown here is derived from an EMBL/GenBank/DDBJ whole genome shotgun (WGS) entry which is preliminary data.</text>
</comment>
<evidence type="ECO:0000256" key="5">
    <source>
        <dbReference type="ARBA" id="ARBA00023124"/>
    </source>
</evidence>
<dbReference type="GO" id="GO:0008233">
    <property type="term" value="F:peptidase activity"/>
    <property type="evidence" value="ECO:0007669"/>
    <property type="project" value="UniProtKB-KW"/>
</dbReference>
<dbReference type="PANTHER" id="PTHR13604">
    <property type="entry name" value="DC12-RELATED"/>
    <property type="match status" value="1"/>
</dbReference>
<keyword evidence="10" id="KW-1185">Reference proteome</keyword>
<dbReference type="GO" id="GO:0006508">
    <property type="term" value="P:proteolysis"/>
    <property type="evidence" value="ECO:0007669"/>
    <property type="project" value="UniProtKB-KW"/>
</dbReference>
<evidence type="ECO:0000256" key="8">
    <source>
        <dbReference type="SAM" id="MobiDB-lite"/>
    </source>
</evidence>
<dbReference type="AlphaFoldDB" id="A0ABD2TRH8"/>
<evidence type="ECO:0000256" key="7">
    <source>
        <dbReference type="ARBA" id="ARBA00023239"/>
    </source>
</evidence>
<keyword evidence="3" id="KW-0227">DNA damage</keyword>
<dbReference type="GO" id="GO:0006974">
    <property type="term" value="P:DNA damage response"/>
    <property type="evidence" value="ECO:0007669"/>
    <property type="project" value="UniProtKB-KW"/>
</dbReference>
<keyword evidence="7" id="KW-0456">Lyase</keyword>
<evidence type="ECO:0008006" key="11">
    <source>
        <dbReference type="Google" id="ProtNLM"/>
    </source>
</evidence>
<evidence type="ECO:0000256" key="2">
    <source>
        <dbReference type="ARBA" id="ARBA00022670"/>
    </source>
</evidence>
<keyword evidence="4" id="KW-0378">Hydrolase</keyword>
<dbReference type="GO" id="GO:0016829">
    <property type="term" value="F:lyase activity"/>
    <property type="evidence" value="ECO:0007669"/>
    <property type="project" value="UniProtKB-KW"/>
</dbReference>
<comment type="similarity">
    <text evidence="1">Belongs to the SOS response-associated peptidase family.</text>
</comment>
<gene>
    <name evidence="9" type="ORF">AABB24_015779</name>
</gene>
<feature type="compositionally biased region" description="Basic and acidic residues" evidence="8">
    <location>
        <begin position="341"/>
        <end position="355"/>
    </location>
</feature>
<feature type="region of interest" description="Disordered" evidence="8">
    <location>
        <begin position="312"/>
        <end position="414"/>
    </location>
</feature>
<feature type="region of interest" description="Disordered" evidence="8">
    <location>
        <begin position="246"/>
        <end position="298"/>
    </location>
</feature>
<dbReference type="InterPro" id="IPR003738">
    <property type="entry name" value="SRAP"/>
</dbReference>
<proteinExistence type="inferred from homology"/>
<dbReference type="Proteomes" id="UP001627284">
    <property type="component" value="Unassembled WGS sequence"/>
</dbReference>
<evidence type="ECO:0000313" key="9">
    <source>
        <dbReference type="EMBL" id="KAL3358869.1"/>
    </source>
</evidence>
<dbReference type="SUPFAM" id="SSF143081">
    <property type="entry name" value="BB1717-like"/>
    <property type="match status" value="1"/>
</dbReference>
<evidence type="ECO:0000256" key="3">
    <source>
        <dbReference type="ARBA" id="ARBA00022763"/>
    </source>
</evidence>
<keyword evidence="2" id="KW-0645">Protease</keyword>
<dbReference type="Pfam" id="PF02586">
    <property type="entry name" value="SRAP"/>
    <property type="match status" value="1"/>
</dbReference>
<organism evidence="9 10">
    <name type="scientific">Solanum stoloniferum</name>
    <dbReference type="NCBI Taxonomy" id="62892"/>
    <lineage>
        <taxon>Eukaryota</taxon>
        <taxon>Viridiplantae</taxon>
        <taxon>Streptophyta</taxon>
        <taxon>Embryophyta</taxon>
        <taxon>Tracheophyta</taxon>
        <taxon>Spermatophyta</taxon>
        <taxon>Magnoliopsida</taxon>
        <taxon>eudicotyledons</taxon>
        <taxon>Gunneridae</taxon>
        <taxon>Pentapetalae</taxon>
        <taxon>asterids</taxon>
        <taxon>lamiids</taxon>
        <taxon>Solanales</taxon>
        <taxon>Solanaceae</taxon>
        <taxon>Solanoideae</taxon>
        <taxon>Solaneae</taxon>
        <taxon>Solanum</taxon>
    </lineage>
</organism>
<evidence type="ECO:0000256" key="6">
    <source>
        <dbReference type="ARBA" id="ARBA00023125"/>
    </source>
</evidence>
<accession>A0ABD2TRH8</accession>
<evidence type="ECO:0000256" key="1">
    <source>
        <dbReference type="ARBA" id="ARBA00008136"/>
    </source>
</evidence>
<dbReference type="Gene3D" id="3.90.1680.10">
    <property type="entry name" value="SOS response associated peptidase-like"/>
    <property type="match status" value="1"/>
</dbReference>
<evidence type="ECO:0000256" key="4">
    <source>
        <dbReference type="ARBA" id="ARBA00022801"/>
    </source>
</evidence>
<sequence length="414" mass="46620">MCGRARCSLRPDDIPRACHLNGRRVRHVDMNRYQPSYNVSPGFSVPVVRREDEANDEGAVLHCMKWGLVPSFTKKTDKPDHYRMFNARSETIKEKASFRRLIPKNRCLVAVEGFYEWKKDGSKKQPYYIHFKDAGPLVFAALFDSWKNHEGEVIYTFTILTTSASSSLEWLHDRMPVILGNMDAADMWLSGSPSSNIDTLLKPYEESDLAWYPVTAAMGKASFDGPECIKELQLKTNETRSISQFFSKKGDKDQQGQKSHNKVAEEEILNTDQTESLKQEPESDHVGHLCSPVQPESFTSTTATDIKVEQDFDESGSKQSLTGQTGNPPEKVGTYASDNVKSLKEEESEDIKPKDISPPQEESGDSKTKRYYEELSGDAMPLPKAVNTHIRPSKKKAKGADDKQPTLFSYFGKG</sequence>
<dbReference type="InterPro" id="IPR036590">
    <property type="entry name" value="SRAP-like"/>
</dbReference>
<feature type="compositionally biased region" description="Basic and acidic residues" evidence="8">
    <location>
        <begin position="275"/>
        <end position="287"/>
    </location>
</feature>
<dbReference type="PANTHER" id="PTHR13604:SF0">
    <property type="entry name" value="ABASIC SITE PROCESSING PROTEIN HMCES"/>
    <property type="match status" value="1"/>
</dbReference>
<evidence type="ECO:0000313" key="10">
    <source>
        <dbReference type="Proteomes" id="UP001627284"/>
    </source>
</evidence>
<dbReference type="GO" id="GO:0003677">
    <property type="term" value="F:DNA binding"/>
    <property type="evidence" value="ECO:0007669"/>
    <property type="project" value="UniProtKB-KW"/>
</dbReference>
<protein>
    <recommendedName>
        <fullName evidence="11">Embryonic stem cell-specific 5-hydroxymethylcytosine-binding protein</fullName>
    </recommendedName>
</protein>
<reference evidence="9 10" key="1">
    <citation type="submission" date="2024-05" db="EMBL/GenBank/DDBJ databases">
        <title>De novo assembly of an allotetraploid wild potato.</title>
        <authorList>
            <person name="Hosaka A.J."/>
        </authorList>
    </citation>
    <scope>NUCLEOTIDE SEQUENCE [LARGE SCALE GENOMIC DNA]</scope>
    <source>
        <tissue evidence="9">Young leaves</tissue>
    </source>
</reference>
<name>A0ABD2TRH8_9SOLN</name>